<accession>A0A7R8ZX58</accession>
<keyword evidence="4" id="KW-1185">Reference proteome</keyword>
<gene>
    <name evidence="3" type="ORF">DSTB1V02_LOCUS220</name>
</gene>
<dbReference type="PANTHER" id="PTHR34609:SF17">
    <property type="entry name" value="GEO08273P1-RELATED"/>
    <property type="match status" value="1"/>
</dbReference>
<dbReference type="Proteomes" id="UP000677054">
    <property type="component" value="Unassembled WGS sequence"/>
</dbReference>
<keyword evidence="2" id="KW-0472">Membrane</keyword>
<dbReference type="EMBL" id="CAJPEV010000013">
    <property type="protein sequence ID" value="CAG0878702.1"/>
    <property type="molecule type" value="Genomic_DNA"/>
</dbReference>
<keyword evidence="2" id="KW-0812">Transmembrane</keyword>
<dbReference type="PANTHER" id="PTHR34609">
    <property type="entry name" value="GEO08273P1-RELATED"/>
    <property type="match status" value="1"/>
</dbReference>
<evidence type="ECO:0000313" key="4">
    <source>
        <dbReference type="Proteomes" id="UP000677054"/>
    </source>
</evidence>
<dbReference type="AlphaFoldDB" id="A0A7R8ZX58"/>
<name>A0A7R8ZX58_9CRUS</name>
<reference evidence="3" key="1">
    <citation type="submission" date="2020-11" db="EMBL/GenBank/DDBJ databases">
        <authorList>
            <person name="Tran Van P."/>
        </authorList>
    </citation>
    <scope>NUCLEOTIDE SEQUENCE</scope>
</reference>
<feature type="transmembrane region" description="Helical" evidence="2">
    <location>
        <begin position="127"/>
        <end position="147"/>
    </location>
</feature>
<keyword evidence="2" id="KW-1133">Transmembrane helix</keyword>
<feature type="region of interest" description="Disordered" evidence="1">
    <location>
        <begin position="302"/>
        <end position="335"/>
    </location>
</feature>
<organism evidence="3">
    <name type="scientific">Darwinula stevensoni</name>
    <dbReference type="NCBI Taxonomy" id="69355"/>
    <lineage>
        <taxon>Eukaryota</taxon>
        <taxon>Metazoa</taxon>
        <taxon>Ecdysozoa</taxon>
        <taxon>Arthropoda</taxon>
        <taxon>Crustacea</taxon>
        <taxon>Oligostraca</taxon>
        <taxon>Ostracoda</taxon>
        <taxon>Podocopa</taxon>
        <taxon>Podocopida</taxon>
        <taxon>Darwinulocopina</taxon>
        <taxon>Darwinuloidea</taxon>
        <taxon>Darwinulidae</taxon>
        <taxon>Darwinula</taxon>
    </lineage>
</organism>
<sequence>MVLMKRCCYCCCETKSASICIALLDAIFCLLLLGIGGALYYFSLDERISEYIKLIEEFIKDAVTGSDLQYESVFNILVNETESFLRDEIKGFNIGSIIILAGFSVFLFCDILLLIGAYKVRCLLSPWILFNILKSLSWIGMGILTVVQAKAWVDKFETEIQKHLDNAYDQAVEELSETFTTPDGFTWSVPPFSTPAPFVLDLPQQAVWGVQIAGGVLILFGLIGFYFVLVVISRFQTIGKQRRQRRRAMAQHEAHLNAAFQSGNGYVDNRQAPFPFYGNGQNQGFPRAEGKVQEPFNIAGAVSPYDRQSHRDPSFRNQRMKPGVYPTIDPRPDYD</sequence>
<dbReference type="InterPro" id="IPR053077">
    <property type="entry name" value="MARVEL_domain_protein_3"/>
</dbReference>
<evidence type="ECO:0000256" key="1">
    <source>
        <dbReference type="SAM" id="MobiDB-lite"/>
    </source>
</evidence>
<evidence type="ECO:0000313" key="3">
    <source>
        <dbReference type="EMBL" id="CAD7240188.1"/>
    </source>
</evidence>
<dbReference type="EMBL" id="LR899530">
    <property type="protein sequence ID" value="CAD7240188.1"/>
    <property type="molecule type" value="Genomic_DNA"/>
</dbReference>
<feature type="transmembrane region" description="Helical" evidence="2">
    <location>
        <begin position="94"/>
        <end position="115"/>
    </location>
</feature>
<evidence type="ECO:0000256" key="2">
    <source>
        <dbReference type="SAM" id="Phobius"/>
    </source>
</evidence>
<protein>
    <submittedName>
        <fullName evidence="3">Uncharacterized protein</fullName>
    </submittedName>
</protein>
<feature type="transmembrane region" description="Helical" evidence="2">
    <location>
        <begin position="21"/>
        <end position="42"/>
    </location>
</feature>
<proteinExistence type="predicted"/>
<feature type="transmembrane region" description="Helical" evidence="2">
    <location>
        <begin position="208"/>
        <end position="235"/>
    </location>
</feature>